<accession>A0AAJ1SYQ3</accession>
<proteinExistence type="predicted"/>
<dbReference type="Pfam" id="PF19558">
    <property type="entry name" value="DUF6080"/>
    <property type="match status" value="1"/>
</dbReference>
<feature type="transmembrane region" description="Helical" evidence="1">
    <location>
        <begin position="318"/>
        <end position="340"/>
    </location>
</feature>
<keyword evidence="1" id="KW-0812">Transmembrane</keyword>
<feature type="transmembrane region" description="Helical" evidence="1">
    <location>
        <begin position="125"/>
        <end position="143"/>
    </location>
</feature>
<name>A0AAJ1SYQ3_9BACI</name>
<feature type="transmembrane region" description="Helical" evidence="1">
    <location>
        <begin position="216"/>
        <end position="237"/>
    </location>
</feature>
<evidence type="ECO:0000313" key="2">
    <source>
        <dbReference type="EMBL" id="MDQ0215254.1"/>
    </source>
</evidence>
<protein>
    <submittedName>
        <fullName evidence="2">Uncharacterized protein</fullName>
    </submittedName>
</protein>
<dbReference type="AlphaFoldDB" id="A0AAJ1SYQ3"/>
<dbReference type="InterPro" id="IPR045726">
    <property type="entry name" value="DUF6080"/>
</dbReference>
<feature type="transmembrane region" description="Helical" evidence="1">
    <location>
        <begin position="372"/>
        <end position="396"/>
    </location>
</feature>
<dbReference type="Proteomes" id="UP001237207">
    <property type="component" value="Unassembled WGS sequence"/>
</dbReference>
<evidence type="ECO:0000313" key="3">
    <source>
        <dbReference type="Proteomes" id="UP001237207"/>
    </source>
</evidence>
<feature type="transmembrane region" description="Helical" evidence="1">
    <location>
        <begin position="12"/>
        <end position="32"/>
    </location>
</feature>
<feature type="transmembrane region" description="Helical" evidence="1">
    <location>
        <begin position="99"/>
        <end position="119"/>
    </location>
</feature>
<evidence type="ECO:0000256" key="1">
    <source>
        <dbReference type="SAM" id="Phobius"/>
    </source>
</evidence>
<reference evidence="2" key="1">
    <citation type="submission" date="2023-07" db="EMBL/GenBank/DDBJ databases">
        <title>Genomic Encyclopedia of Type Strains, Phase IV (KMG-IV): sequencing the most valuable type-strain genomes for metagenomic binning, comparative biology and taxonomic classification.</title>
        <authorList>
            <person name="Goeker M."/>
        </authorList>
    </citation>
    <scope>NUCLEOTIDE SEQUENCE</scope>
    <source>
        <strain evidence="2">DSM 23947</strain>
    </source>
</reference>
<gene>
    <name evidence="2" type="ORF">J2S13_001654</name>
</gene>
<feature type="transmembrane region" description="Helical" evidence="1">
    <location>
        <begin position="177"/>
        <end position="204"/>
    </location>
</feature>
<sequence length="406" mass="47293">MLYDFYRKNKLAIWFTIISYLLYTTLTIFYYLKTNVFYNTGKFDILFDSDTGIIFKGDWFYGTAADLRHFLFRNFLSPFVFPIKLIFGTDALQSHPTIYGLYLAQIQTLFMSVNTFFVMKILNDFAVTLKVKILIGIIFILSWEQIFFALNIERYFLGQFSLLLFLFLVQTKKTQSAFHSALAGILLIGTTITNIYLYFAQLLLEKMSWSKKIQHLFIFCALFYFVLLFGGGGPHILDAFHFFNDYTGKFTDKYSLLELPGKVFTNLLYPAIFPPLIDESIRDAFFQSGQVKWLPSFIVASILLISIYTIWKKRRNRFVLLLGSILLATLVLHGVAQFGLRSAALYSTHFNFVFILLAGIFSTLLTKEKQKWFTVFLTLWLIVNLFETTQLFASIYDLGMKYYPRP</sequence>
<organism evidence="2 3">
    <name type="scientific">Oikeobacillus pervagus</name>
    <dbReference type="NCBI Taxonomy" id="1325931"/>
    <lineage>
        <taxon>Bacteria</taxon>
        <taxon>Bacillati</taxon>
        <taxon>Bacillota</taxon>
        <taxon>Bacilli</taxon>
        <taxon>Bacillales</taxon>
        <taxon>Bacillaceae</taxon>
        <taxon>Oikeobacillus</taxon>
    </lineage>
</organism>
<feature type="transmembrane region" description="Helical" evidence="1">
    <location>
        <begin position="293"/>
        <end position="311"/>
    </location>
</feature>
<dbReference type="RefSeq" id="WP_307257252.1">
    <property type="nucleotide sequence ID" value="NZ_JAUSUC010000017.1"/>
</dbReference>
<comment type="caution">
    <text evidence="2">The sequence shown here is derived from an EMBL/GenBank/DDBJ whole genome shotgun (WGS) entry which is preliminary data.</text>
</comment>
<keyword evidence="3" id="KW-1185">Reference proteome</keyword>
<feature type="transmembrane region" description="Helical" evidence="1">
    <location>
        <begin position="346"/>
        <end position="365"/>
    </location>
</feature>
<keyword evidence="1" id="KW-1133">Transmembrane helix</keyword>
<keyword evidence="1" id="KW-0472">Membrane</keyword>
<feature type="transmembrane region" description="Helical" evidence="1">
    <location>
        <begin position="70"/>
        <end position="87"/>
    </location>
</feature>
<dbReference type="EMBL" id="JAUSUC010000017">
    <property type="protein sequence ID" value="MDQ0215254.1"/>
    <property type="molecule type" value="Genomic_DNA"/>
</dbReference>